<dbReference type="CDD" id="cd06470">
    <property type="entry name" value="ACD_IbpA-B_like"/>
    <property type="match status" value="1"/>
</dbReference>
<dbReference type="PANTHER" id="PTHR47062">
    <property type="match status" value="1"/>
</dbReference>
<reference evidence="4 5" key="1">
    <citation type="submission" date="2018-02" db="EMBL/GenBank/DDBJ databases">
        <title>Draft genome sequences of four Legionella pneumophila clinical strains isolated in Ontario.</title>
        <authorList>
            <person name="Fortuna A."/>
            <person name="Ramnarine R."/>
            <person name="Li A."/>
            <person name="Frantz C."/>
            <person name="Mallo G."/>
        </authorList>
    </citation>
    <scope>NUCLEOTIDE SEQUENCE [LARGE SCALE GENOMIC DNA]</scope>
    <source>
        <strain evidence="4 5">LG61</strain>
    </source>
</reference>
<dbReference type="InterPro" id="IPR037913">
    <property type="entry name" value="ACD_IbpA/B"/>
</dbReference>
<dbReference type="AlphaFoldDB" id="A0A2S6EWU8"/>
<feature type="compositionally biased region" description="Basic and acidic residues" evidence="3">
    <location>
        <begin position="157"/>
        <end position="175"/>
    </location>
</feature>
<dbReference type="Proteomes" id="UP000239239">
    <property type="component" value="Unassembled WGS sequence"/>
</dbReference>
<dbReference type="PROSITE" id="PS01031">
    <property type="entry name" value="SHSP"/>
    <property type="match status" value="1"/>
</dbReference>
<evidence type="ECO:0000256" key="2">
    <source>
        <dbReference type="RuleBase" id="RU003616"/>
    </source>
</evidence>
<accession>A0A2S6EWU8</accession>
<dbReference type="Gene3D" id="2.60.40.790">
    <property type="match status" value="1"/>
</dbReference>
<dbReference type="InterPro" id="IPR002068">
    <property type="entry name" value="A-crystallin/Hsp20_dom"/>
</dbReference>
<sequence>MASKLRRYIMNTTSLSLTPLLRHSVGFERFNDLFESMRNADDSTYAYPAYDIEKHGEDSYTITMAVPGFQESDLNIMVQNDQLTVSGRIQEKKDEGSEYLHRGIMTRAFEHTFRLADHMKVTGAQIKNGLLSISLIREIPEEAKPRIIPIKSISDQESSKKGKTLEPESKKKISN</sequence>
<feature type="region of interest" description="Disordered" evidence="3">
    <location>
        <begin position="148"/>
        <end position="175"/>
    </location>
</feature>
<comment type="similarity">
    <text evidence="1 2">Belongs to the small heat shock protein (HSP20) family.</text>
</comment>
<evidence type="ECO:0000313" key="4">
    <source>
        <dbReference type="EMBL" id="PPK29630.1"/>
    </source>
</evidence>
<dbReference type="InterPro" id="IPR008978">
    <property type="entry name" value="HSP20-like_chaperone"/>
</dbReference>
<evidence type="ECO:0000256" key="3">
    <source>
        <dbReference type="SAM" id="MobiDB-lite"/>
    </source>
</evidence>
<dbReference type="SUPFAM" id="SSF49764">
    <property type="entry name" value="HSP20-like chaperones"/>
    <property type="match status" value="1"/>
</dbReference>
<organism evidence="4 5">
    <name type="scientific">Legionella pneumophila</name>
    <dbReference type="NCBI Taxonomy" id="446"/>
    <lineage>
        <taxon>Bacteria</taxon>
        <taxon>Pseudomonadati</taxon>
        <taxon>Pseudomonadota</taxon>
        <taxon>Gammaproteobacteria</taxon>
        <taxon>Legionellales</taxon>
        <taxon>Legionellaceae</taxon>
        <taxon>Legionella</taxon>
    </lineage>
</organism>
<dbReference type="OrthoDB" id="6871152at2"/>
<proteinExistence type="inferred from homology"/>
<protein>
    <submittedName>
        <fullName evidence="4">Heat-shock protein</fullName>
    </submittedName>
</protein>
<dbReference type="Pfam" id="PF00011">
    <property type="entry name" value="HSP20"/>
    <property type="match status" value="1"/>
</dbReference>
<comment type="caution">
    <text evidence="4">The sequence shown here is derived from an EMBL/GenBank/DDBJ whole genome shotgun (WGS) entry which is preliminary data.</text>
</comment>
<dbReference type="EMBL" id="PQWY01000016">
    <property type="protein sequence ID" value="PPK29630.1"/>
    <property type="molecule type" value="Genomic_DNA"/>
</dbReference>
<name>A0A2S6EWU8_LEGPN</name>
<dbReference type="PANTHER" id="PTHR47062:SF1">
    <property type="entry name" value="SMALL HEAT SHOCK PROTEIN IBPA"/>
    <property type="match status" value="1"/>
</dbReference>
<evidence type="ECO:0000313" key="5">
    <source>
        <dbReference type="Proteomes" id="UP000239239"/>
    </source>
</evidence>
<gene>
    <name evidence="4" type="ORF">C3928_11175</name>
</gene>
<evidence type="ECO:0000256" key="1">
    <source>
        <dbReference type="PROSITE-ProRule" id="PRU00285"/>
    </source>
</evidence>